<comment type="catalytic activity">
    <reaction evidence="29">
        <text>ATP + H2O = ADP + phosphate + H(+)</text>
        <dbReference type="Rhea" id="RHEA:13065"/>
        <dbReference type="ChEBI" id="CHEBI:15377"/>
        <dbReference type="ChEBI" id="CHEBI:15378"/>
        <dbReference type="ChEBI" id="CHEBI:30616"/>
        <dbReference type="ChEBI" id="CHEBI:43474"/>
        <dbReference type="ChEBI" id="CHEBI:456216"/>
        <dbReference type="EC" id="3.6.4.12"/>
    </reaction>
</comment>
<feature type="compositionally biased region" description="Basic and acidic residues" evidence="31">
    <location>
        <begin position="1086"/>
        <end position="1099"/>
    </location>
</feature>
<dbReference type="GO" id="GO:0010564">
    <property type="term" value="P:regulation of cell cycle process"/>
    <property type="evidence" value="ECO:0007669"/>
    <property type="project" value="UniProtKB-ARBA"/>
</dbReference>
<evidence type="ECO:0000256" key="14">
    <source>
        <dbReference type="ARBA" id="ARBA00022801"/>
    </source>
</evidence>
<protein>
    <recommendedName>
        <fullName evidence="5">Transcriptional regulator ATRX</fullName>
        <ecNumber evidence="4">3.6.4.12</ecNumber>
    </recommendedName>
    <alternativeName>
        <fullName evidence="26">ATP-dependent helicase ATRX</fullName>
    </alternativeName>
    <alternativeName>
        <fullName evidence="30">X-linked helicase II</fullName>
    </alternativeName>
    <alternativeName>
        <fullName evidence="27">X-linked nuclear protein</fullName>
    </alternativeName>
</protein>
<feature type="region of interest" description="Disordered" evidence="31">
    <location>
        <begin position="1086"/>
        <end position="1432"/>
    </location>
</feature>
<evidence type="ECO:0000256" key="12">
    <source>
        <dbReference type="ARBA" id="ARBA00022763"/>
    </source>
</evidence>
<feature type="compositionally biased region" description="Basic and acidic residues" evidence="31">
    <location>
        <begin position="422"/>
        <end position="462"/>
    </location>
</feature>
<dbReference type="GeneID" id="103274385"/>
<evidence type="ECO:0000256" key="28">
    <source>
        <dbReference type="ARBA" id="ARBA00046653"/>
    </source>
</evidence>
<reference evidence="36" key="1">
    <citation type="submission" date="2025-08" db="UniProtKB">
        <authorList>
            <consortium name="RefSeq"/>
        </authorList>
    </citation>
    <scope>IDENTIFICATION</scope>
</reference>
<feature type="domain" description="Helicase C-terminal" evidence="33">
    <location>
        <begin position="1979"/>
        <end position="2159"/>
    </location>
</feature>
<evidence type="ECO:0000256" key="5">
    <source>
        <dbReference type="ARBA" id="ARBA00016932"/>
    </source>
</evidence>
<feature type="compositionally biased region" description="Basic residues" evidence="31">
    <location>
        <begin position="1290"/>
        <end position="1301"/>
    </location>
</feature>
<dbReference type="InterPro" id="IPR011011">
    <property type="entry name" value="Znf_FYVE_PHD"/>
</dbReference>
<dbReference type="CTD" id="546"/>
<feature type="region of interest" description="Disordered" evidence="31">
    <location>
        <begin position="2416"/>
        <end position="2446"/>
    </location>
</feature>
<evidence type="ECO:0000256" key="9">
    <source>
        <dbReference type="ARBA" id="ARBA00022553"/>
    </source>
</evidence>
<dbReference type="SMART" id="SM00490">
    <property type="entry name" value="HELICc"/>
    <property type="match status" value="1"/>
</dbReference>
<dbReference type="InterPro" id="IPR025766">
    <property type="entry name" value="ADD"/>
</dbReference>
<feature type="compositionally biased region" description="Polar residues" evidence="31">
    <location>
        <begin position="663"/>
        <end position="688"/>
    </location>
</feature>
<dbReference type="FunFam" id="1.20.120.850:FF:000001">
    <property type="entry name" value="transcriptional regulator ATRX isoform X1"/>
    <property type="match status" value="1"/>
</dbReference>
<dbReference type="GO" id="GO:0031509">
    <property type="term" value="P:subtelomeric heterochromatin formation"/>
    <property type="evidence" value="ECO:0007669"/>
    <property type="project" value="UniProtKB-ARBA"/>
</dbReference>
<feature type="domain" description="PHD-type" evidence="34">
    <location>
        <begin position="120"/>
        <end position="257"/>
    </location>
</feature>
<feature type="compositionally biased region" description="Basic and acidic residues" evidence="31">
    <location>
        <begin position="1309"/>
        <end position="1324"/>
    </location>
</feature>
<feature type="compositionally biased region" description="Basic and acidic residues" evidence="31">
    <location>
        <begin position="1364"/>
        <end position="1373"/>
    </location>
</feature>
<comment type="subcellular location">
    <subcellularLocation>
        <location evidence="2">Chromosome</location>
        <location evidence="2">Telomere</location>
    </subcellularLocation>
    <subcellularLocation>
        <location evidence="1">Nucleus</location>
        <location evidence="1">PML body</location>
    </subcellularLocation>
</comment>
<dbReference type="Gene3D" id="3.30.40.10">
    <property type="entry name" value="Zinc/RING finger domain, C3HC4 (zinc finger)"/>
    <property type="match status" value="1"/>
</dbReference>
<keyword evidence="16" id="KW-0862">Zinc</keyword>
<evidence type="ECO:0000256" key="30">
    <source>
        <dbReference type="ARBA" id="ARBA00083970"/>
    </source>
</evidence>
<evidence type="ECO:0000256" key="10">
    <source>
        <dbReference type="ARBA" id="ARBA00022723"/>
    </source>
</evidence>
<dbReference type="InterPro" id="IPR049730">
    <property type="entry name" value="SNF2/RAD54-like_C"/>
</dbReference>
<feature type="compositionally biased region" description="Polar residues" evidence="31">
    <location>
        <begin position="40"/>
        <end position="57"/>
    </location>
</feature>
<dbReference type="InterPro" id="IPR052131">
    <property type="entry name" value="ATRX_domain-containing"/>
</dbReference>
<dbReference type="GO" id="GO:0016605">
    <property type="term" value="C:PML body"/>
    <property type="evidence" value="ECO:0007669"/>
    <property type="project" value="UniProtKB-SubCell"/>
</dbReference>
<keyword evidence="25" id="KW-0539">Nucleus</keyword>
<feature type="compositionally biased region" description="Basic and acidic residues" evidence="31">
    <location>
        <begin position="853"/>
        <end position="868"/>
    </location>
</feature>
<feature type="compositionally biased region" description="Pro residues" evidence="31">
    <location>
        <begin position="2422"/>
        <end position="2433"/>
    </location>
</feature>
<evidence type="ECO:0000256" key="25">
    <source>
        <dbReference type="ARBA" id="ARBA00023242"/>
    </source>
</evidence>
<feature type="domain" description="Helicase ATP-binding" evidence="32">
    <location>
        <begin position="1534"/>
        <end position="1721"/>
    </location>
</feature>
<dbReference type="GO" id="GO:0016787">
    <property type="term" value="F:hydrolase activity"/>
    <property type="evidence" value="ECO:0007669"/>
    <property type="project" value="UniProtKB-KW"/>
</dbReference>
<evidence type="ECO:0000313" key="35">
    <source>
        <dbReference type="Proteomes" id="UP000189704"/>
    </source>
</evidence>
<evidence type="ECO:0000256" key="23">
    <source>
        <dbReference type="ARBA" id="ARBA00023163"/>
    </source>
</evidence>
<dbReference type="GO" id="GO:0006281">
    <property type="term" value="P:DNA repair"/>
    <property type="evidence" value="ECO:0007669"/>
    <property type="project" value="UniProtKB-KW"/>
</dbReference>
<keyword evidence="13" id="KW-0863">Zinc-finger</keyword>
<dbReference type="Proteomes" id="UP000189704">
    <property type="component" value="Unplaced"/>
</dbReference>
<dbReference type="GO" id="GO:0042393">
    <property type="term" value="F:histone binding"/>
    <property type="evidence" value="ECO:0007669"/>
    <property type="project" value="UniProtKB-ARBA"/>
</dbReference>
<evidence type="ECO:0000259" key="32">
    <source>
        <dbReference type="PROSITE" id="PS51192"/>
    </source>
</evidence>
<dbReference type="Gene3D" id="3.40.50.300">
    <property type="entry name" value="P-loop containing nucleotide triphosphate hydrolases"/>
    <property type="match status" value="2"/>
</dbReference>
<feature type="compositionally biased region" description="Basic and acidic residues" evidence="31">
    <location>
        <begin position="583"/>
        <end position="601"/>
    </location>
</feature>
<evidence type="ECO:0000259" key="34">
    <source>
        <dbReference type="PROSITE" id="PS51533"/>
    </source>
</evidence>
<dbReference type="Gene3D" id="3.40.50.10810">
    <property type="entry name" value="Tandem AAA-ATPase domain"/>
    <property type="match status" value="1"/>
</dbReference>
<feature type="region of interest" description="Disordered" evidence="31">
    <location>
        <begin position="422"/>
        <end position="1073"/>
    </location>
</feature>
<evidence type="ECO:0000256" key="20">
    <source>
        <dbReference type="ARBA" id="ARBA00022895"/>
    </source>
</evidence>
<keyword evidence="22" id="KW-0238">DNA-binding</keyword>
<dbReference type="RefSeq" id="XP_008070034.1">
    <property type="nucleotide sequence ID" value="XM_008071843.1"/>
</dbReference>
<evidence type="ECO:0000313" key="36">
    <source>
        <dbReference type="RefSeq" id="XP_008070034.1"/>
    </source>
</evidence>
<dbReference type="GO" id="GO:0031297">
    <property type="term" value="P:replication fork processing"/>
    <property type="evidence" value="ECO:0007669"/>
    <property type="project" value="TreeGrafter"/>
</dbReference>
<dbReference type="GO" id="GO:0005524">
    <property type="term" value="F:ATP binding"/>
    <property type="evidence" value="ECO:0007669"/>
    <property type="project" value="UniProtKB-KW"/>
</dbReference>
<feature type="region of interest" description="Disordered" evidence="31">
    <location>
        <begin position="1868"/>
        <end position="1954"/>
    </location>
</feature>
<dbReference type="InterPro" id="IPR001650">
    <property type="entry name" value="Helicase_C-like"/>
</dbReference>
<dbReference type="Pfam" id="PF00271">
    <property type="entry name" value="Helicase_C"/>
    <property type="match status" value="1"/>
</dbReference>
<comment type="subunit">
    <text evidence="28">Interacts with DAXX to form the chromatin remodeling complex ATRX:DAXX. Probably binds EZH2. Binds annexin V in a calcium and phosphatidylcholine/phosphatidylserine-dependent manner. Interacts directly with CBX5 via the PxVxL motif. Interacts with RAD50, MRE11 and NBN; indicative for an association with the MRN complex. Interacts with histone MACROH2A1. Interacts with histone H3 peptides methylated at 'Lys-10' with preferences H3K9me3 &gt; H3K9me2 &gt; H3K9me1. Interacts with histone H3 peptides unmethylated at 'Lys-5' (H3K4me0). Interacts with MECP2, SMC1 and SMC3. Interacts with SETDB1, TRIM28 and ZNF274.</text>
</comment>
<dbReference type="InterPro" id="IPR038718">
    <property type="entry name" value="SNF2-like_sf"/>
</dbReference>
<evidence type="ECO:0000256" key="15">
    <source>
        <dbReference type="ARBA" id="ARBA00022806"/>
    </source>
</evidence>
<dbReference type="PROSITE" id="PS51533">
    <property type="entry name" value="ADD"/>
    <property type="match status" value="1"/>
</dbReference>
<dbReference type="SUPFAM" id="SSF52540">
    <property type="entry name" value="P-loop containing nucleoside triphosphate hydrolases"/>
    <property type="match status" value="2"/>
</dbReference>
<dbReference type="OrthoDB" id="2020972at2759"/>
<evidence type="ECO:0000256" key="2">
    <source>
        <dbReference type="ARBA" id="ARBA00004574"/>
    </source>
</evidence>
<feature type="compositionally biased region" description="Low complexity" evidence="31">
    <location>
        <begin position="1944"/>
        <end position="1953"/>
    </location>
</feature>
<feature type="compositionally biased region" description="Acidic residues" evidence="31">
    <location>
        <begin position="92"/>
        <end position="107"/>
    </location>
</feature>
<evidence type="ECO:0000256" key="24">
    <source>
        <dbReference type="ARBA" id="ARBA00023204"/>
    </source>
</evidence>
<dbReference type="InterPro" id="IPR013083">
    <property type="entry name" value="Znf_RING/FYVE/PHD"/>
</dbReference>
<dbReference type="InterPro" id="IPR041430">
    <property type="entry name" value="ADD_ATRX"/>
</dbReference>
<keyword evidence="6" id="KW-0158">Chromosome</keyword>
<dbReference type="InterPro" id="IPR000330">
    <property type="entry name" value="SNF2_N"/>
</dbReference>
<evidence type="ECO:0000256" key="1">
    <source>
        <dbReference type="ARBA" id="ARBA00004322"/>
    </source>
</evidence>
<dbReference type="GO" id="GO:0008270">
    <property type="term" value="F:zinc ion binding"/>
    <property type="evidence" value="ECO:0007669"/>
    <property type="project" value="UniProtKB-KW"/>
</dbReference>
<dbReference type="FunFam" id="3.30.40.10:FF:000091">
    <property type="entry name" value="transcriptional regulator ATRX isoform X1"/>
    <property type="match status" value="1"/>
</dbReference>
<evidence type="ECO:0000259" key="33">
    <source>
        <dbReference type="PROSITE" id="PS51194"/>
    </source>
</evidence>
<keyword evidence="15" id="KW-0347">Helicase</keyword>
<evidence type="ECO:0000256" key="31">
    <source>
        <dbReference type="SAM" id="MobiDB-lite"/>
    </source>
</evidence>
<dbReference type="GO" id="GO:0003678">
    <property type="term" value="F:DNA helicase activity"/>
    <property type="evidence" value="ECO:0007669"/>
    <property type="project" value="UniProtKB-EC"/>
</dbReference>
<evidence type="ECO:0000256" key="18">
    <source>
        <dbReference type="ARBA" id="ARBA00022843"/>
    </source>
</evidence>
<dbReference type="Pfam" id="PF00176">
    <property type="entry name" value="SNF2-rel_dom"/>
    <property type="match status" value="1"/>
</dbReference>
<dbReference type="InterPro" id="IPR027417">
    <property type="entry name" value="P-loop_NTPase"/>
</dbReference>
<feature type="compositionally biased region" description="Basic and acidic residues" evidence="31">
    <location>
        <begin position="1016"/>
        <end position="1042"/>
    </location>
</feature>
<evidence type="ECO:0000256" key="13">
    <source>
        <dbReference type="ARBA" id="ARBA00022771"/>
    </source>
</evidence>
<evidence type="ECO:0000256" key="6">
    <source>
        <dbReference type="ARBA" id="ARBA00022454"/>
    </source>
</evidence>
<keyword evidence="23" id="KW-0804">Transcription</keyword>
<feature type="compositionally biased region" description="Basic residues" evidence="31">
    <location>
        <begin position="904"/>
        <end position="914"/>
    </location>
</feature>
<dbReference type="EC" id="3.6.4.12" evidence="4"/>
<feature type="compositionally biased region" description="Basic and acidic residues" evidence="31">
    <location>
        <begin position="1136"/>
        <end position="1145"/>
    </location>
</feature>
<feature type="compositionally biased region" description="Basic residues" evidence="31">
    <location>
        <begin position="1882"/>
        <end position="1892"/>
    </location>
</feature>
<dbReference type="Pfam" id="PF17981">
    <property type="entry name" value="ADD_ATRX"/>
    <property type="match status" value="1"/>
</dbReference>
<feature type="compositionally biased region" description="Basic and acidic residues" evidence="31">
    <location>
        <begin position="923"/>
        <end position="964"/>
    </location>
</feature>
<dbReference type="PROSITE" id="PS51194">
    <property type="entry name" value="HELICASE_CTER"/>
    <property type="match status" value="1"/>
</dbReference>
<feature type="compositionally biased region" description="Basic and acidic residues" evidence="31">
    <location>
        <begin position="975"/>
        <end position="987"/>
    </location>
</feature>
<feature type="compositionally biased region" description="Acidic residues" evidence="31">
    <location>
        <begin position="1242"/>
        <end position="1253"/>
    </location>
</feature>
<dbReference type="Gene3D" id="1.20.120.850">
    <property type="entry name" value="SWI2/SNF2 ATPases, N-terminal domain"/>
    <property type="match status" value="1"/>
</dbReference>
<keyword evidence="18" id="KW-0832">Ubl conjugation</keyword>
<evidence type="ECO:0000256" key="8">
    <source>
        <dbReference type="ARBA" id="ARBA00022499"/>
    </source>
</evidence>
<evidence type="ECO:0000256" key="22">
    <source>
        <dbReference type="ARBA" id="ARBA00023125"/>
    </source>
</evidence>
<evidence type="ECO:0000256" key="27">
    <source>
        <dbReference type="ARBA" id="ARBA00043074"/>
    </source>
</evidence>
<evidence type="ECO:0000256" key="19">
    <source>
        <dbReference type="ARBA" id="ARBA00022853"/>
    </source>
</evidence>
<evidence type="ECO:0000256" key="17">
    <source>
        <dbReference type="ARBA" id="ARBA00022840"/>
    </source>
</evidence>
<accession>A0A1U7UCN9</accession>
<keyword evidence="7" id="KW-0488">Methylation</keyword>
<name>A0A1U7UCN9_CARSF</name>
<dbReference type="FunFam" id="3.40.50.300:FF:000377">
    <property type="entry name" value="transcriptional regulator ATRX isoform X1"/>
    <property type="match status" value="1"/>
</dbReference>
<keyword evidence="19" id="KW-0156">Chromatin regulator</keyword>
<feature type="compositionally biased region" description="Basic and acidic residues" evidence="31">
    <location>
        <begin position="715"/>
        <end position="737"/>
    </location>
</feature>
<feature type="compositionally biased region" description="Polar residues" evidence="31">
    <location>
        <begin position="1189"/>
        <end position="1202"/>
    </location>
</feature>
<dbReference type="CDD" id="cd18793">
    <property type="entry name" value="SF2_C_SNF"/>
    <property type="match status" value="1"/>
</dbReference>
<keyword evidence="20" id="KW-0779">Telomere</keyword>
<dbReference type="GO" id="GO:0045944">
    <property type="term" value="P:positive regulation of transcription by RNA polymerase II"/>
    <property type="evidence" value="ECO:0007669"/>
    <property type="project" value="UniProtKB-ARBA"/>
</dbReference>
<sequence>MTAEPMSESKLNTLVQKLHDFLAHSSEESEETSSPPRLVMNQSTDKVSGSGNNSDMMENSREEGTNSSEKSKSSGSSRSKRKPSVVTKYVESDDEKPLDETVNEDASNENSENDITMQSLPKEDGLHGIVSCTACGQQVNHFQKDSIYRHPSLQVLICKNCFKYYMSDDISRDSDGMDEQCRWCAEGGNLICCDFCHNAFCKKCILRNLGRKELSTIMDENNQWYCYICHPEPLLDLVTACNSVFENLEQLLQQNKKKIKVDNEKSNKVYDHTPRFSPKKNSSNCNGEEKKLEVSCSGSVTYSYSALIVPKEMIKKAKKLIETTANMNSSYVKFLKQATDNSEINSATKLRQLKAFKSVLADIKKAHLALEEDLNSEIQALDAVNKEKDTKEHKVIDTKSETKARKGEKLCALEKKDISKSEAKLSRNVDSDHMDHNVPTEEQRASKSTPGEHKKSDRKEEPQYEPANTSEDLDMDIVSVPSSVPEDIFENLETAMEVQSSADYQGDGNSGAEQELESSSVKLNIPSKDNRGGIKSKTTAKVTRELYVKLTPVSLSNSPIKGADCQEVPQDKDGYKSSGLNPKSEKCGPDQENSDTEHLVENDVPLLLEESDLRRSPRVKTTPLRRQTETNPATSNSDEESNETVKEKEKLSGPMRKKDKQNSSDSAVDNPKPNTVPKSKQSEIMDQNSDSDEMLAILKEVSRMSHSSSSDTEINESHTNHKTLYDLETQTGKDDKGKRKRKSSTSGSDFDIKKGKSAKSSIISKKKRQNQSESSNYDSELEKEIRSMSKIGTARPTKKRVSNKKNYDSSEDEKHSKKGMDNQGQKSLKIAKEGSSDDAERKQRETFSSAEGTADKDKTIMELRDRLSKKQRPSVSSDGADKPSGKEESFNSLEVRKVAETKEKNKHLKTKTYKKVQSGLSDVAEKFRKKEQSDESSEDDRKQSKKGTEEKEKESQEFKKKVIKMEQQYESSSDGTEKLPEGEEICHFPKGIKQNKNGTTDGEKKRKKIKGKTSRKKNELSDNAEKLPGKGDSCDSSEDKKSKNGASGREKKRCSLPEKSSRKRQDCSSSDTEKYFMKEDGCNFSDKRLKRIELRERRNLNSKRNTKEIQNGSSSSDAEESSEDKQRTSAKKKAINVKEKKRDSLRTSTKRKQADITSSSSSDIGDDDQNSIGEGSSDEQKIKPVTENLVLSSHTGFCQSSGDEALSKSVPVTVDDDDDDNDPENRIAKKMLLEEIKANLSSDEDGSSDDEPEEVKKQTGKQNEENPGDEEAKNQVNSESDSDSEESKKPRYRHRLLRHKLTVSDGESGEEKKTKPKEHKEAKSRNRRKVSSEDSEDSDFQESGVSEEVSESEDEQRPRTRSAKKAELEENQRSYKQKKKRRRIKVQEDSSSENKSNSEEEEEEEKEEEEDEEEEEEDENDDSKSPGKGRKKIRKILKDDKLRTETQNALKEEEERRKRIAEREREREKLREVIEIEDASPTKCPITTKLVLDEDEETKEPLVQVHRNMVIKLKPHQVDGVQFMWDCCCESVKKTKKSPGSGCILAHCMGLGKTLQVVSFLHTVLLCDKLDFSTALVVCPLNTALNWMNEFEKWQEGLKDDEKLEVSELATVKRPQERSYMLQRWQEDGGVMIIGYEMYRNLAQGRNVKSRKLKEIFNKALVDPGPDFVVCDEGHILKNEASAVSKAMNSIRSRRRIILTGTPLQNNLIEYHCMVNFIKENLLGSIKEFRNRFINPIQNGQCADSTMVDVRVMKKRAHILYEMLAGCVQRKDYTALTKFLPPKHEYVLAVRMTPIQCKLYQYYLDHLTGVGNSSEGGRGKAGAKLFQDFQMLSRIWTHPWCLQLDYISKENKGYFDEDSMDEFIASDSDETSMSLSSDDYAKKKKTKGKRGKKDSSSSGSGSDNDVEVIKVWNSRSRGGGEGNVDETGNNPSVSLKLEESKATSSSNPSSPAPDWYKDFVTDADAEVLEHSGKMVLLFEILRMAEEIGDKVLVFSQSLISLDLIEDFLELASREKTEDKDKPLIYKGEGKWLRNIDYYRLDGSTTAQSRKKWAEEFNDETNVRGRLFIISTKAGSLGINLVAANRVIIFDASWNPSYDIQSIFRVYRFGQTKPVYVYRFLAQGTMEDKIYDRQVTKQSLSFRVVDQQQVERHFTMNELTELYTFEPDLLDDPNSEKKKKRDTPMLPKDTILAELLQIHKEHIVGYHEHDSLLDHKEEEELTEEERKAAWAEYEAEKKGLTMRFNIPTGTNLPPVSFNSQTPYIPFNLGALSAMSNQQLEDLINQGREKVVEATNSVTAVRIQPLEDIISAVWKENMNLSEAQVQALALSRQASQELDVKRREAIYNDVLTKQQMLISCVQRILMNRRLQQQYNQQQQQQMTYQQATLGHLMMPKPPNLIMNPSNYQQIDMRGMYQSVAGGMQPPPLQRAPPPMRSKNPGPSQGKSM</sequence>
<keyword evidence="14" id="KW-0378">Hydrolase</keyword>
<feature type="compositionally biased region" description="Basic and acidic residues" evidence="31">
    <location>
        <begin position="879"/>
        <end position="903"/>
    </location>
</feature>
<keyword evidence="21" id="KW-0805">Transcription regulation</keyword>
<dbReference type="InterPro" id="IPR058901">
    <property type="entry name" value="ATRX_C"/>
</dbReference>
<keyword evidence="12" id="KW-0227">DNA damage</keyword>
<evidence type="ECO:0000256" key="4">
    <source>
        <dbReference type="ARBA" id="ARBA00012551"/>
    </source>
</evidence>
<evidence type="ECO:0000256" key="26">
    <source>
        <dbReference type="ARBA" id="ARBA00031106"/>
    </source>
</evidence>
<feature type="compositionally biased region" description="Basic and acidic residues" evidence="31">
    <location>
        <begin position="1223"/>
        <end position="1237"/>
    </location>
</feature>
<keyword evidence="11" id="KW-0547">Nucleotide-binding</keyword>
<evidence type="ECO:0000256" key="16">
    <source>
        <dbReference type="ARBA" id="ARBA00022833"/>
    </source>
</evidence>
<dbReference type="GO" id="GO:0033044">
    <property type="term" value="P:regulation of chromosome organization"/>
    <property type="evidence" value="ECO:0007669"/>
    <property type="project" value="UniProtKB-ARBA"/>
</dbReference>
<dbReference type="PROSITE" id="PS51192">
    <property type="entry name" value="HELICASE_ATP_BIND_1"/>
    <property type="match status" value="1"/>
</dbReference>
<feature type="region of interest" description="Disordered" evidence="31">
    <location>
        <begin position="21"/>
        <end position="116"/>
    </location>
</feature>
<feature type="compositionally biased region" description="Basic and acidic residues" evidence="31">
    <location>
        <begin position="830"/>
        <end position="845"/>
    </location>
</feature>
<dbReference type="CDD" id="cd18068">
    <property type="entry name" value="DEXHc_ATRX"/>
    <property type="match status" value="1"/>
</dbReference>
<dbReference type="SUPFAM" id="SSF57903">
    <property type="entry name" value="FYVE/PHD zinc finger"/>
    <property type="match status" value="1"/>
</dbReference>
<dbReference type="GO" id="GO:0005721">
    <property type="term" value="C:pericentric heterochromatin"/>
    <property type="evidence" value="ECO:0007669"/>
    <property type="project" value="TreeGrafter"/>
</dbReference>
<dbReference type="InterPro" id="IPR014001">
    <property type="entry name" value="Helicase_ATP-bd"/>
</dbReference>
<keyword evidence="17" id="KW-0067">ATP-binding</keyword>
<feature type="compositionally biased region" description="Basic and acidic residues" evidence="31">
    <location>
        <begin position="805"/>
        <end position="820"/>
    </location>
</feature>
<gene>
    <name evidence="36" type="primary">ATRX</name>
</gene>
<evidence type="ECO:0000256" key="11">
    <source>
        <dbReference type="ARBA" id="ARBA00022741"/>
    </source>
</evidence>
<feature type="compositionally biased region" description="Basic residues" evidence="31">
    <location>
        <begin position="1005"/>
        <end position="1015"/>
    </location>
</feature>
<dbReference type="SMART" id="SM00487">
    <property type="entry name" value="DEXDc"/>
    <property type="match status" value="1"/>
</dbReference>
<dbReference type="PANTHER" id="PTHR46357:SF1">
    <property type="entry name" value="TRANSCRIPTIONAL REGULATOR ATRX"/>
    <property type="match status" value="1"/>
</dbReference>
<comment type="similarity">
    <text evidence="3">Belongs to the SNF2/RAD54 helicase family.</text>
</comment>
<keyword evidence="8" id="KW-1017">Isopeptide bond</keyword>
<dbReference type="CDD" id="cd11726">
    <property type="entry name" value="ADDz_ATRX"/>
    <property type="match status" value="1"/>
</dbReference>
<feature type="compositionally biased region" description="Basic residues" evidence="31">
    <location>
        <begin position="1375"/>
        <end position="1384"/>
    </location>
</feature>
<evidence type="ECO:0000256" key="21">
    <source>
        <dbReference type="ARBA" id="ARBA00023015"/>
    </source>
</evidence>
<feature type="compositionally biased region" description="Acidic residues" evidence="31">
    <location>
        <begin position="1399"/>
        <end position="1421"/>
    </location>
</feature>
<feature type="compositionally biased region" description="Basic and acidic residues" evidence="31">
    <location>
        <begin position="58"/>
        <end position="72"/>
    </location>
</feature>
<evidence type="ECO:0000256" key="29">
    <source>
        <dbReference type="ARBA" id="ARBA00047995"/>
    </source>
</evidence>
<dbReference type="GO" id="GO:0031490">
    <property type="term" value="F:chromatin DNA binding"/>
    <property type="evidence" value="ECO:0007669"/>
    <property type="project" value="TreeGrafter"/>
</dbReference>
<dbReference type="Pfam" id="PF26143">
    <property type="entry name" value="ATRX_C"/>
    <property type="match status" value="1"/>
</dbReference>
<keyword evidence="24" id="KW-0234">DNA repair</keyword>
<dbReference type="FunFam" id="3.40.50.10810:FF:000011">
    <property type="entry name" value="Transcriptional regulator ATRX homolog"/>
    <property type="match status" value="1"/>
</dbReference>
<keyword evidence="9" id="KW-0597">Phosphoprotein</keyword>
<evidence type="ECO:0000256" key="7">
    <source>
        <dbReference type="ARBA" id="ARBA00022481"/>
    </source>
</evidence>
<feature type="compositionally biased region" description="Basic and acidic residues" evidence="31">
    <location>
        <begin position="1053"/>
        <end position="1073"/>
    </location>
</feature>
<keyword evidence="35" id="KW-1185">Reference proteome</keyword>
<proteinExistence type="inferred from homology"/>
<keyword evidence="10" id="KW-0479">Metal-binding</keyword>
<dbReference type="PANTHER" id="PTHR46357">
    <property type="entry name" value="TRANSCRIPTIONAL REGULATOR ATRX"/>
    <property type="match status" value="1"/>
</dbReference>
<dbReference type="GO" id="GO:0000781">
    <property type="term" value="C:chromosome, telomeric region"/>
    <property type="evidence" value="ECO:0007669"/>
    <property type="project" value="UniProtKB-SubCell"/>
</dbReference>
<organism evidence="35 36">
    <name type="scientific">Carlito syrichta</name>
    <name type="common">Philippine tarsier</name>
    <name type="synonym">Tarsius syrichta</name>
    <dbReference type="NCBI Taxonomy" id="1868482"/>
    <lineage>
        <taxon>Eukaryota</taxon>
        <taxon>Metazoa</taxon>
        <taxon>Chordata</taxon>
        <taxon>Craniata</taxon>
        <taxon>Vertebrata</taxon>
        <taxon>Euteleostomi</taxon>
        <taxon>Mammalia</taxon>
        <taxon>Eutheria</taxon>
        <taxon>Euarchontoglires</taxon>
        <taxon>Primates</taxon>
        <taxon>Haplorrhini</taxon>
        <taxon>Tarsiiformes</taxon>
        <taxon>Tarsiidae</taxon>
        <taxon>Carlito</taxon>
    </lineage>
</organism>
<evidence type="ECO:0000256" key="3">
    <source>
        <dbReference type="ARBA" id="ARBA00007025"/>
    </source>
</evidence>